<name>A0A7H0FVX4_9GAMM</name>
<evidence type="ECO:0000256" key="1">
    <source>
        <dbReference type="SAM" id="Phobius"/>
    </source>
</evidence>
<keyword evidence="3" id="KW-1185">Reference proteome</keyword>
<reference evidence="2 3" key="1">
    <citation type="submission" date="2020-08" db="EMBL/GenBank/DDBJ databases">
        <title>Lysobacter sp. II4 sp. nov., isolated from soil.</title>
        <authorList>
            <person name="Woo C.Y."/>
            <person name="Kim J."/>
        </authorList>
    </citation>
    <scope>NUCLEOTIDE SEQUENCE [LARGE SCALE GENOMIC DNA]</scope>
    <source>
        <strain evidence="2 3">II4</strain>
    </source>
</reference>
<evidence type="ECO:0000313" key="2">
    <source>
        <dbReference type="EMBL" id="QNP40190.1"/>
    </source>
</evidence>
<dbReference type="RefSeq" id="WP_187711633.1">
    <property type="nucleotide sequence ID" value="NZ_CP060820.1"/>
</dbReference>
<feature type="transmembrane region" description="Helical" evidence="1">
    <location>
        <begin position="158"/>
        <end position="179"/>
    </location>
</feature>
<protein>
    <recommendedName>
        <fullName evidence="4">SLATT domain-containing protein</fullName>
    </recommendedName>
</protein>
<evidence type="ECO:0008006" key="4">
    <source>
        <dbReference type="Google" id="ProtNLM"/>
    </source>
</evidence>
<dbReference type="KEGG" id="lsx:H8B22_11930"/>
<accession>A0A7H0FVX4</accession>
<dbReference type="Proteomes" id="UP000516018">
    <property type="component" value="Chromosome"/>
</dbReference>
<dbReference type="EMBL" id="CP060820">
    <property type="protein sequence ID" value="QNP40190.1"/>
    <property type="molecule type" value="Genomic_DNA"/>
</dbReference>
<feature type="transmembrane region" description="Helical" evidence="1">
    <location>
        <begin position="59"/>
        <end position="81"/>
    </location>
</feature>
<keyword evidence="1" id="KW-0472">Membrane</keyword>
<gene>
    <name evidence="2" type="ORF">H8B22_11930</name>
</gene>
<feature type="transmembrane region" description="Helical" evidence="1">
    <location>
        <begin position="34"/>
        <end position="53"/>
    </location>
</feature>
<sequence length="181" mass="19286">MTDSSDLKEEASRHVARQLLYLSSAKSSAVVDSFLSWLLAGTGAALGLVVSNLGELQPYISSSSVGCAALLFLAAAFPAVLQKYISSVVVGSGEAVEKAAELAEKASVTYEDLDFSIVQAEIEKSTLPTTRFLKWVARKVFKDPDLARNTARVTQIQWLLAIISTILLLASIAALVLGLQV</sequence>
<dbReference type="AlphaFoldDB" id="A0A7H0FVX4"/>
<proteinExistence type="predicted"/>
<keyword evidence="1" id="KW-0812">Transmembrane</keyword>
<evidence type="ECO:0000313" key="3">
    <source>
        <dbReference type="Proteomes" id="UP000516018"/>
    </source>
</evidence>
<keyword evidence="1" id="KW-1133">Transmembrane helix</keyword>
<organism evidence="2 3">
    <name type="scientific">Agrilutibacter terrestris</name>
    <dbReference type="NCBI Taxonomy" id="2865112"/>
    <lineage>
        <taxon>Bacteria</taxon>
        <taxon>Pseudomonadati</taxon>
        <taxon>Pseudomonadota</taxon>
        <taxon>Gammaproteobacteria</taxon>
        <taxon>Lysobacterales</taxon>
        <taxon>Lysobacteraceae</taxon>
        <taxon>Agrilutibacter</taxon>
    </lineage>
</organism>